<dbReference type="GO" id="GO:0005524">
    <property type="term" value="F:ATP binding"/>
    <property type="evidence" value="ECO:0007669"/>
    <property type="project" value="UniProtKB-KW"/>
</dbReference>
<keyword evidence="6 11" id="KW-0808">Transferase</keyword>
<dbReference type="Pfam" id="PF25247">
    <property type="entry name" value="LbH_GLGC"/>
    <property type="match status" value="1"/>
</dbReference>
<evidence type="ECO:0000256" key="7">
    <source>
        <dbReference type="ARBA" id="ARBA00022695"/>
    </source>
</evidence>
<evidence type="ECO:0000256" key="1">
    <source>
        <dbReference type="ARBA" id="ARBA00000956"/>
    </source>
</evidence>
<reference evidence="14" key="1">
    <citation type="submission" date="2020-06" db="EMBL/GenBank/DDBJ databases">
        <title>WGS assembly of Ceratodon purpureus strain R40.</title>
        <authorList>
            <person name="Carey S.B."/>
            <person name="Jenkins J."/>
            <person name="Shu S."/>
            <person name="Lovell J.T."/>
            <person name="Sreedasyam A."/>
            <person name="Maumus F."/>
            <person name="Tiley G.P."/>
            <person name="Fernandez-Pozo N."/>
            <person name="Barry K."/>
            <person name="Chen C."/>
            <person name="Wang M."/>
            <person name="Lipzen A."/>
            <person name="Daum C."/>
            <person name="Saski C.A."/>
            <person name="Payton A.C."/>
            <person name="Mcbreen J.C."/>
            <person name="Conrad R.E."/>
            <person name="Kollar L.M."/>
            <person name="Olsson S."/>
            <person name="Huttunen S."/>
            <person name="Landis J.B."/>
            <person name="Wickett N.J."/>
            <person name="Johnson M.G."/>
            <person name="Rensing S.A."/>
            <person name="Grimwood J."/>
            <person name="Schmutz J."/>
            <person name="Mcdaniel S.F."/>
        </authorList>
    </citation>
    <scope>NUCLEOTIDE SEQUENCE</scope>
    <source>
        <strain evidence="14">R40</strain>
    </source>
</reference>
<dbReference type="AlphaFoldDB" id="A0A8T0HRR1"/>
<comment type="similarity">
    <text evidence="3 11">Belongs to the bacterial/plant glucose-1-phosphate adenylyltransferase family.</text>
</comment>
<keyword evidence="9 11" id="KW-0067">ATP-binding</keyword>
<comment type="function">
    <text evidence="11">This protein plays a role in synthesis of starch. It catalyzes the synthesis of the activated glycosyl donor, ADP-glucose from Glc-1-P and ATP.</text>
</comment>
<keyword evidence="7 11" id="KW-0548">Nucleotidyltransferase</keyword>
<gene>
    <name evidence="14" type="ORF">KC19_VG181900</name>
</gene>
<keyword evidence="8 11" id="KW-0547">Nucleotide-binding</keyword>
<comment type="caution">
    <text evidence="14">The sequence shown here is derived from an EMBL/GenBank/DDBJ whole genome shotgun (WGS) entry which is preliminary data.</text>
</comment>
<dbReference type="SUPFAM" id="SSF53448">
    <property type="entry name" value="Nucleotide-diphospho-sugar transferases"/>
    <property type="match status" value="1"/>
</dbReference>
<evidence type="ECO:0000256" key="2">
    <source>
        <dbReference type="ARBA" id="ARBA00004727"/>
    </source>
</evidence>
<feature type="domain" description="Nucleotidyl transferase" evidence="13">
    <location>
        <begin position="101"/>
        <end position="374"/>
    </location>
</feature>
<organism evidence="14 15">
    <name type="scientific">Ceratodon purpureus</name>
    <name type="common">Fire moss</name>
    <name type="synonym">Dicranum purpureum</name>
    <dbReference type="NCBI Taxonomy" id="3225"/>
    <lineage>
        <taxon>Eukaryota</taxon>
        <taxon>Viridiplantae</taxon>
        <taxon>Streptophyta</taxon>
        <taxon>Embryophyta</taxon>
        <taxon>Bryophyta</taxon>
        <taxon>Bryophytina</taxon>
        <taxon>Bryopsida</taxon>
        <taxon>Dicranidae</taxon>
        <taxon>Pseudoditrichales</taxon>
        <taxon>Ditrichaceae</taxon>
        <taxon>Ceratodon</taxon>
    </lineage>
</organism>
<dbReference type="Proteomes" id="UP000822688">
    <property type="component" value="Chromosome V"/>
</dbReference>
<keyword evidence="11" id="KW-0150">Chloroplast</keyword>
<keyword evidence="5" id="KW-0021">Allosteric enzyme</keyword>
<dbReference type="NCBIfam" id="NF002772">
    <property type="entry name" value="PRK02862.1"/>
    <property type="match status" value="1"/>
</dbReference>
<comment type="catalytic activity">
    <reaction evidence="1 11">
        <text>alpha-D-glucose 1-phosphate + ATP + H(+) = ADP-alpha-D-glucose + diphosphate</text>
        <dbReference type="Rhea" id="RHEA:12120"/>
        <dbReference type="ChEBI" id="CHEBI:15378"/>
        <dbReference type="ChEBI" id="CHEBI:30616"/>
        <dbReference type="ChEBI" id="CHEBI:33019"/>
        <dbReference type="ChEBI" id="CHEBI:57498"/>
        <dbReference type="ChEBI" id="CHEBI:58601"/>
        <dbReference type="EC" id="2.7.7.27"/>
    </reaction>
</comment>
<dbReference type="GO" id="GO:0009507">
    <property type="term" value="C:chloroplast"/>
    <property type="evidence" value="ECO:0007669"/>
    <property type="project" value="UniProtKB-SubCell"/>
</dbReference>
<comment type="subcellular location">
    <subcellularLocation>
        <location evidence="11">Plastid</location>
        <location evidence="11">Chloroplast</location>
    </subcellularLocation>
</comment>
<dbReference type="GO" id="GO:0005978">
    <property type="term" value="P:glycogen biosynthetic process"/>
    <property type="evidence" value="ECO:0007669"/>
    <property type="project" value="InterPro"/>
</dbReference>
<evidence type="ECO:0000256" key="5">
    <source>
        <dbReference type="ARBA" id="ARBA00022533"/>
    </source>
</evidence>
<evidence type="ECO:0000256" key="4">
    <source>
        <dbReference type="ARBA" id="ARBA00012460"/>
    </source>
</evidence>
<evidence type="ECO:0000256" key="12">
    <source>
        <dbReference type="SAM" id="SignalP"/>
    </source>
</evidence>
<evidence type="ECO:0000256" key="6">
    <source>
        <dbReference type="ARBA" id="ARBA00022679"/>
    </source>
</evidence>
<keyword evidence="11" id="KW-0934">Plastid</keyword>
<feature type="chain" id="PRO_5035782948" description="Glucose-1-phosphate adenylyltransferase" evidence="12">
    <location>
        <begin position="21"/>
        <end position="529"/>
    </location>
</feature>
<dbReference type="PANTHER" id="PTHR43523:SF12">
    <property type="entry name" value="GLUCOSE-1-PHOSPHATE ADENYLYLTRANSFERASE LARGE SUBUNIT 1, CHLOROPLASTIC-RELATED"/>
    <property type="match status" value="1"/>
</dbReference>
<evidence type="ECO:0000256" key="11">
    <source>
        <dbReference type="RuleBase" id="RU362093"/>
    </source>
</evidence>
<dbReference type="SUPFAM" id="SSF51161">
    <property type="entry name" value="Trimeric LpxA-like enzymes"/>
    <property type="match status" value="1"/>
</dbReference>
<dbReference type="EC" id="2.7.7.27" evidence="4 11"/>
<evidence type="ECO:0000256" key="10">
    <source>
        <dbReference type="ARBA" id="ARBA00022922"/>
    </source>
</evidence>
<proteinExistence type="inferred from homology"/>
<sequence>MAFALTPTVLLPTVIKLSCAARFTGMTSKMSITSRICPNYASQMTSMWSLLRGTKIELSCWNINSRNQSRRKGVISARAVTDYPAGGDSIPYPEPSRSVLGIILGGGAGTRLYPLTMKRAKPAVPIGVNYRLIDIPVSNCINSNINKVYVLTQYNSASLNRHVSRAYTNQVGGYKHEGFVECLAAQQSPENPNWFQGTADAVRQYLWLFEETDVLEFVVLAGDHLYRMDYQKFIQVHRETSADITVAALAVDEARATAFGLMKIDDVGRIFEFAEKPKGDELRKMQVDTTVLGLAAERAKLKPYIASMGIYVVRKEVMISLLRNDFPEANDFGGEVIPGATKIGLKVQAYLFDGYWEDLGTIEAFYNANLGITKKPIPDFSFFDRASPIYTLPRFLPSSKMSDADIRDSIIGEGCVIQSAKIYHSSLGCRSWVAEGAFIEDSLLMGADYYETHVQRSELLSSGGIPMGVGRNSVVRKAIVDKNARIGDNVKIENVDEVQEADRLSEGFLIRSGLVTIFKDATIPHGTII</sequence>
<dbReference type="InterPro" id="IPR005835">
    <property type="entry name" value="NTP_transferase_dom"/>
</dbReference>
<dbReference type="PANTHER" id="PTHR43523">
    <property type="entry name" value="GLUCOSE-1-PHOSPHATE ADENYLYLTRANSFERASE-RELATED"/>
    <property type="match status" value="1"/>
</dbReference>
<dbReference type="PROSITE" id="PS00809">
    <property type="entry name" value="ADP_GLC_PYROPHOSPH_2"/>
    <property type="match status" value="1"/>
</dbReference>
<dbReference type="PROSITE" id="PS00810">
    <property type="entry name" value="ADP_GLC_PYROPHOSPH_3"/>
    <property type="match status" value="1"/>
</dbReference>
<dbReference type="InterPro" id="IPR029044">
    <property type="entry name" value="Nucleotide-diphossugar_trans"/>
</dbReference>
<dbReference type="InterPro" id="IPR011004">
    <property type="entry name" value="Trimer_LpxA-like_sf"/>
</dbReference>
<dbReference type="InterPro" id="IPR011831">
    <property type="entry name" value="ADP-Glc_PPase"/>
</dbReference>
<dbReference type="InterPro" id="IPR005836">
    <property type="entry name" value="ADP_Glu_pyroP_CS"/>
</dbReference>
<keyword evidence="12" id="KW-0732">Signal</keyword>
<dbReference type="FunFam" id="3.90.550.10:FF:000030">
    <property type="entry name" value="Glucose-1-phosphate adenylyltransferase"/>
    <property type="match status" value="1"/>
</dbReference>
<evidence type="ECO:0000256" key="9">
    <source>
        <dbReference type="ARBA" id="ARBA00022840"/>
    </source>
</evidence>
<name>A0A8T0HRR1_CERPU</name>
<evidence type="ECO:0000256" key="3">
    <source>
        <dbReference type="ARBA" id="ARBA00010443"/>
    </source>
</evidence>
<evidence type="ECO:0000259" key="13">
    <source>
        <dbReference type="Pfam" id="PF00483"/>
    </source>
</evidence>
<keyword evidence="15" id="KW-1185">Reference proteome</keyword>
<accession>A0A8T0HRR1</accession>
<dbReference type="Gene3D" id="2.160.10.10">
    <property type="entry name" value="Hexapeptide repeat proteins"/>
    <property type="match status" value="1"/>
</dbReference>
<protein>
    <recommendedName>
        <fullName evidence="4 11">Glucose-1-phosphate adenylyltransferase</fullName>
        <ecNumber evidence="4 11">2.7.7.27</ecNumber>
    </recommendedName>
    <alternativeName>
        <fullName evidence="11">ADP-glucose pyrophosphorylase</fullName>
    </alternativeName>
</protein>
<evidence type="ECO:0000313" key="14">
    <source>
        <dbReference type="EMBL" id="KAG0573477.1"/>
    </source>
</evidence>
<dbReference type="GO" id="GO:0019252">
    <property type="term" value="P:starch biosynthetic process"/>
    <property type="evidence" value="ECO:0007669"/>
    <property type="project" value="UniProtKB-KW"/>
</dbReference>
<feature type="signal peptide" evidence="12">
    <location>
        <begin position="1"/>
        <end position="20"/>
    </location>
</feature>
<dbReference type="CDD" id="cd02508">
    <property type="entry name" value="ADP_Glucose_PP"/>
    <property type="match status" value="1"/>
</dbReference>
<comment type="subunit">
    <text evidence="11">Heterotetramer.</text>
</comment>
<dbReference type="Gene3D" id="3.90.550.10">
    <property type="entry name" value="Spore Coat Polysaccharide Biosynthesis Protein SpsA, Chain A"/>
    <property type="match status" value="1"/>
</dbReference>
<evidence type="ECO:0000256" key="8">
    <source>
        <dbReference type="ARBA" id="ARBA00022741"/>
    </source>
</evidence>
<keyword evidence="10 11" id="KW-0750">Starch biosynthesis</keyword>
<dbReference type="Pfam" id="PF00483">
    <property type="entry name" value="NTP_transferase"/>
    <property type="match status" value="1"/>
</dbReference>
<dbReference type="EMBL" id="CM026426">
    <property type="protein sequence ID" value="KAG0573477.1"/>
    <property type="molecule type" value="Genomic_DNA"/>
</dbReference>
<comment type="pathway">
    <text evidence="2 11">Glycan biosynthesis; starch biosynthesis.</text>
</comment>
<dbReference type="GO" id="GO:0008878">
    <property type="term" value="F:glucose-1-phosphate adenylyltransferase activity"/>
    <property type="evidence" value="ECO:0007669"/>
    <property type="project" value="UniProtKB-EC"/>
</dbReference>
<dbReference type="CDD" id="cd04651">
    <property type="entry name" value="LbH_G1P_AT_C"/>
    <property type="match status" value="1"/>
</dbReference>
<dbReference type="PROSITE" id="PS00808">
    <property type="entry name" value="ADP_GLC_PYROPHOSPH_1"/>
    <property type="match status" value="1"/>
</dbReference>
<dbReference type="NCBIfam" id="TIGR02091">
    <property type="entry name" value="glgC"/>
    <property type="match status" value="1"/>
</dbReference>
<evidence type="ECO:0000313" key="15">
    <source>
        <dbReference type="Proteomes" id="UP000822688"/>
    </source>
</evidence>